<sequence length="92" mass="10210">MVDISPNPSERQSSRLLSMKHTRSSRAGQPGLTKAAANIENVSSFAHDTNPYDYALSIDMRNGVPFRDILGMRMERSTADWAGKPPDPQNLH</sequence>
<dbReference type="Proteomes" id="UP001196980">
    <property type="component" value="Unassembled WGS sequence"/>
</dbReference>
<dbReference type="RefSeq" id="WP_218253427.1">
    <property type="nucleotide sequence ID" value="NZ_JABXWD010000349.1"/>
</dbReference>
<dbReference type="EMBL" id="JABXWD010000349">
    <property type="protein sequence ID" value="MBV6342814.1"/>
    <property type="molecule type" value="Genomic_DNA"/>
</dbReference>
<name>A0ABS6S1U9_9BACT</name>
<evidence type="ECO:0000256" key="1">
    <source>
        <dbReference type="SAM" id="MobiDB-lite"/>
    </source>
</evidence>
<accession>A0ABS6S1U9</accession>
<feature type="compositionally biased region" description="Polar residues" evidence="1">
    <location>
        <begin position="1"/>
        <end position="16"/>
    </location>
</feature>
<reference evidence="2 3" key="1">
    <citation type="journal article" date="2020" name="J Geophys Res Biogeosci">
        <title>Magnetotaxis as an Adaptation to Enable Bacterial Shuttling of Microbial Sulfur and Sulfur Cycling Across Aquatic Oxic#Anoxic Interfaces.</title>
        <authorList>
            <person name="Li J."/>
            <person name="Liu P."/>
            <person name="Wang J."/>
            <person name="Roberts A.P."/>
            <person name="Pan Y."/>
        </authorList>
    </citation>
    <scope>NUCLEOTIDE SEQUENCE [LARGE SCALE GENOMIC DNA]</scope>
    <source>
        <strain evidence="2 3">MYR-1_YQ</strain>
    </source>
</reference>
<protein>
    <submittedName>
        <fullName evidence="2">Uncharacterized protein</fullName>
    </submittedName>
</protein>
<organism evidence="2 3">
    <name type="scientific">Candidatus Magnetobacterium casense</name>
    <dbReference type="NCBI Taxonomy" id="1455061"/>
    <lineage>
        <taxon>Bacteria</taxon>
        <taxon>Pseudomonadati</taxon>
        <taxon>Nitrospirota</taxon>
        <taxon>Thermodesulfovibrionia</taxon>
        <taxon>Thermodesulfovibrionales</taxon>
        <taxon>Candidatus Magnetobacteriaceae</taxon>
        <taxon>Candidatus Magnetobacterium</taxon>
    </lineage>
</organism>
<evidence type="ECO:0000313" key="2">
    <source>
        <dbReference type="EMBL" id="MBV6342814.1"/>
    </source>
</evidence>
<evidence type="ECO:0000313" key="3">
    <source>
        <dbReference type="Proteomes" id="UP001196980"/>
    </source>
</evidence>
<gene>
    <name evidence="2" type="ORF">HWQ67_14605</name>
</gene>
<comment type="caution">
    <text evidence="2">The sequence shown here is derived from an EMBL/GenBank/DDBJ whole genome shotgun (WGS) entry which is preliminary data.</text>
</comment>
<keyword evidence="3" id="KW-1185">Reference proteome</keyword>
<feature type="region of interest" description="Disordered" evidence="1">
    <location>
        <begin position="1"/>
        <end position="31"/>
    </location>
</feature>
<proteinExistence type="predicted"/>